<sequence length="160" mass="17854">MKVFVLSVVICTLVSCSNTTELEPDSLVAATQLAEEKKVEQKDEVAYFDKSLITGVEVENVFELRETGKVYLIDTRSSLFFNRGHIAGAMNIPLKHFDKIYSEKASEIKQALANDKVVVIYCASAECPDSYEMATRFAKKGIATSVFKGGWQQWQQTGLE</sequence>
<keyword evidence="3" id="KW-1185">Reference proteome</keyword>
<proteinExistence type="predicted"/>
<feature type="domain" description="Rhodanese" evidence="1">
    <location>
        <begin position="66"/>
        <end position="156"/>
    </location>
</feature>
<dbReference type="Proteomes" id="UP001597297">
    <property type="component" value="Unassembled WGS sequence"/>
</dbReference>
<dbReference type="SUPFAM" id="SSF52821">
    <property type="entry name" value="Rhodanese/Cell cycle control phosphatase"/>
    <property type="match status" value="1"/>
</dbReference>
<dbReference type="EMBL" id="JBHUJC010000010">
    <property type="protein sequence ID" value="MFD2275420.1"/>
    <property type="molecule type" value="Genomic_DNA"/>
</dbReference>
<dbReference type="SMART" id="SM00450">
    <property type="entry name" value="RHOD"/>
    <property type="match status" value="1"/>
</dbReference>
<dbReference type="CDD" id="cd00158">
    <property type="entry name" value="RHOD"/>
    <property type="match status" value="1"/>
</dbReference>
<gene>
    <name evidence="2" type="ORF">ACFSQZ_02960</name>
</gene>
<dbReference type="PANTHER" id="PTHR43031:SF1">
    <property type="entry name" value="PYRIDINE NUCLEOTIDE-DISULPHIDE OXIDOREDUCTASE"/>
    <property type="match status" value="1"/>
</dbReference>
<dbReference type="PANTHER" id="PTHR43031">
    <property type="entry name" value="FAD-DEPENDENT OXIDOREDUCTASE"/>
    <property type="match status" value="1"/>
</dbReference>
<dbReference type="InterPro" id="IPR050229">
    <property type="entry name" value="GlpE_sulfurtransferase"/>
</dbReference>
<reference evidence="3" key="1">
    <citation type="journal article" date="2019" name="Int. J. Syst. Evol. Microbiol.">
        <title>The Global Catalogue of Microorganisms (GCM) 10K type strain sequencing project: providing services to taxonomists for standard genome sequencing and annotation.</title>
        <authorList>
            <consortium name="The Broad Institute Genomics Platform"/>
            <consortium name="The Broad Institute Genome Sequencing Center for Infectious Disease"/>
            <person name="Wu L."/>
            <person name="Ma J."/>
        </authorList>
    </citation>
    <scope>NUCLEOTIDE SEQUENCE [LARGE SCALE GENOMIC DNA]</scope>
    <source>
        <strain evidence="3">JCM 16545</strain>
    </source>
</reference>
<dbReference type="Gene3D" id="3.40.250.10">
    <property type="entry name" value="Rhodanese-like domain"/>
    <property type="match status" value="1"/>
</dbReference>
<evidence type="ECO:0000313" key="2">
    <source>
        <dbReference type="EMBL" id="MFD2275420.1"/>
    </source>
</evidence>
<evidence type="ECO:0000313" key="3">
    <source>
        <dbReference type="Proteomes" id="UP001597297"/>
    </source>
</evidence>
<comment type="caution">
    <text evidence="2">The sequence shown here is derived from an EMBL/GenBank/DDBJ whole genome shotgun (WGS) entry which is preliminary data.</text>
</comment>
<dbReference type="InterPro" id="IPR036873">
    <property type="entry name" value="Rhodanese-like_dom_sf"/>
</dbReference>
<accession>A0ABW5E1X6</accession>
<name>A0ABW5E1X6_9BACT</name>
<dbReference type="RefSeq" id="WP_377092639.1">
    <property type="nucleotide sequence ID" value="NZ_JBHSJM010000001.1"/>
</dbReference>
<dbReference type="PROSITE" id="PS50206">
    <property type="entry name" value="RHODANESE_3"/>
    <property type="match status" value="1"/>
</dbReference>
<organism evidence="2 3">
    <name type="scientific">Rubritalea spongiae</name>
    <dbReference type="NCBI Taxonomy" id="430797"/>
    <lineage>
        <taxon>Bacteria</taxon>
        <taxon>Pseudomonadati</taxon>
        <taxon>Verrucomicrobiota</taxon>
        <taxon>Verrucomicrobiia</taxon>
        <taxon>Verrucomicrobiales</taxon>
        <taxon>Rubritaleaceae</taxon>
        <taxon>Rubritalea</taxon>
    </lineage>
</organism>
<dbReference type="Pfam" id="PF00581">
    <property type="entry name" value="Rhodanese"/>
    <property type="match status" value="1"/>
</dbReference>
<dbReference type="InterPro" id="IPR001763">
    <property type="entry name" value="Rhodanese-like_dom"/>
</dbReference>
<dbReference type="PROSITE" id="PS51257">
    <property type="entry name" value="PROKAR_LIPOPROTEIN"/>
    <property type="match status" value="1"/>
</dbReference>
<protein>
    <submittedName>
        <fullName evidence="2">Rhodanese-like domain-containing protein</fullName>
    </submittedName>
</protein>
<evidence type="ECO:0000259" key="1">
    <source>
        <dbReference type="PROSITE" id="PS50206"/>
    </source>
</evidence>